<feature type="transmembrane region" description="Helical" evidence="5">
    <location>
        <begin position="229"/>
        <end position="252"/>
    </location>
</feature>
<dbReference type="InterPro" id="IPR051784">
    <property type="entry name" value="Nod_factor_ABC_transporter"/>
</dbReference>
<keyword evidence="3 5" id="KW-1133">Transmembrane helix</keyword>
<feature type="transmembrane region" description="Helical" evidence="5">
    <location>
        <begin position="34"/>
        <end position="52"/>
    </location>
</feature>
<dbReference type="AlphaFoldDB" id="C7M2R8"/>
<gene>
    <name evidence="7" type="ordered locus">Afer_0344</name>
</gene>
<evidence type="ECO:0000256" key="1">
    <source>
        <dbReference type="ARBA" id="ARBA00004141"/>
    </source>
</evidence>
<evidence type="ECO:0000256" key="5">
    <source>
        <dbReference type="SAM" id="Phobius"/>
    </source>
</evidence>
<comment type="subcellular location">
    <subcellularLocation>
        <location evidence="1">Membrane</location>
        <topology evidence="1">Multi-pass membrane protein</topology>
    </subcellularLocation>
</comment>
<evidence type="ECO:0000259" key="6">
    <source>
        <dbReference type="Pfam" id="PF01061"/>
    </source>
</evidence>
<dbReference type="RefSeq" id="WP_015797813.1">
    <property type="nucleotide sequence ID" value="NC_013124.1"/>
</dbReference>
<dbReference type="Pfam" id="PF01061">
    <property type="entry name" value="ABC2_membrane"/>
    <property type="match status" value="1"/>
</dbReference>
<feature type="transmembrane region" description="Helical" evidence="5">
    <location>
        <begin position="64"/>
        <end position="89"/>
    </location>
</feature>
<evidence type="ECO:0000313" key="7">
    <source>
        <dbReference type="EMBL" id="ACU53312.1"/>
    </source>
</evidence>
<feature type="transmembrane region" description="Helical" evidence="5">
    <location>
        <begin position="110"/>
        <end position="137"/>
    </location>
</feature>
<evidence type="ECO:0000256" key="2">
    <source>
        <dbReference type="ARBA" id="ARBA00022692"/>
    </source>
</evidence>
<sequence length="261" mass="26860">MTAIGHRSPRPSLARARATIELVVRHQTLARRSALLIAVVPVVLLVVFADHAAYRHTVVGSGNIVALVTAHLAAYVGITAMTGAGIAVAEDRHRGWLRTLSTVGVAPSRWYFLARALGALVLGAAGLLVLDGIALWLGAQLPLADWLCVDGVALLGGAVFAQGALAIGAIGSPTTASQLASVAAFVLEFAGGVFVPLSTLPELVRQIGVDTPAAAIVSMALTPFYGAKAIGHAVVVLGAWELAFAIATFIGYHRARGERAG</sequence>
<dbReference type="Proteomes" id="UP000000771">
    <property type="component" value="Chromosome"/>
</dbReference>
<feature type="transmembrane region" description="Helical" evidence="5">
    <location>
        <begin position="179"/>
        <end position="197"/>
    </location>
</feature>
<dbReference type="EMBL" id="CP001631">
    <property type="protein sequence ID" value="ACU53312.1"/>
    <property type="molecule type" value="Genomic_DNA"/>
</dbReference>
<dbReference type="PANTHER" id="PTHR43229:SF2">
    <property type="entry name" value="NODULATION PROTEIN J"/>
    <property type="match status" value="1"/>
</dbReference>
<dbReference type="HOGENOM" id="CLU_039483_5_2_11"/>
<evidence type="ECO:0000256" key="3">
    <source>
        <dbReference type="ARBA" id="ARBA00022989"/>
    </source>
</evidence>
<keyword evidence="8" id="KW-1185">Reference proteome</keyword>
<protein>
    <submittedName>
        <fullName evidence="7">ABC-2 type transporter</fullName>
    </submittedName>
</protein>
<dbReference type="PANTHER" id="PTHR43229">
    <property type="entry name" value="NODULATION PROTEIN J"/>
    <property type="match status" value="1"/>
</dbReference>
<reference evidence="7 8" key="1">
    <citation type="journal article" date="2009" name="Stand. Genomic Sci.">
        <title>Complete genome sequence of Acidimicrobium ferrooxidans type strain (ICP).</title>
        <authorList>
            <person name="Clum A."/>
            <person name="Nolan M."/>
            <person name="Lang E."/>
            <person name="Glavina Del Rio T."/>
            <person name="Tice H."/>
            <person name="Copeland A."/>
            <person name="Cheng J.F."/>
            <person name="Lucas S."/>
            <person name="Chen F."/>
            <person name="Bruce D."/>
            <person name="Goodwin L."/>
            <person name="Pitluck S."/>
            <person name="Ivanova N."/>
            <person name="Mavrommatis K."/>
            <person name="Mikhailova N."/>
            <person name="Pati A."/>
            <person name="Chen A."/>
            <person name="Palaniappan K."/>
            <person name="Goker M."/>
            <person name="Spring S."/>
            <person name="Land M."/>
            <person name="Hauser L."/>
            <person name="Chang Y.J."/>
            <person name="Jeffries C.C."/>
            <person name="Chain P."/>
            <person name="Bristow J."/>
            <person name="Eisen J.A."/>
            <person name="Markowitz V."/>
            <person name="Hugenholtz P."/>
            <person name="Kyrpides N.C."/>
            <person name="Klenk H.P."/>
            <person name="Lapidus A."/>
        </authorList>
    </citation>
    <scope>NUCLEOTIDE SEQUENCE [LARGE SCALE GENOMIC DNA]</scope>
    <source>
        <strain evidence="8">DSM 10331 / JCM 15462 / NBRC 103882 / ICP</strain>
    </source>
</reference>
<organism evidence="7 8">
    <name type="scientific">Acidimicrobium ferrooxidans (strain DSM 10331 / JCM 15462 / NBRC 103882 / ICP)</name>
    <dbReference type="NCBI Taxonomy" id="525909"/>
    <lineage>
        <taxon>Bacteria</taxon>
        <taxon>Bacillati</taxon>
        <taxon>Actinomycetota</taxon>
        <taxon>Acidimicrobiia</taxon>
        <taxon>Acidimicrobiales</taxon>
        <taxon>Acidimicrobiaceae</taxon>
        <taxon>Acidimicrobium</taxon>
    </lineage>
</organism>
<dbReference type="STRING" id="525909.Afer_0344"/>
<evidence type="ECO:0000256" key="4">
    <source>
        <dbReference type="ARBA" id="ARBA00023136"/>
    </source>
</evidence>
<dbReference type="KEGG" id="afo:Afer_0344"/>
<evidence type="ECO:0000313" key="8">
    <source>
        <dbReference type="Proteomes" id="UP000000771"/>
    </source>
</evidence>
<dbReference type="InterPro" id="IPR013525">
    <property type="entry name" value="ABC2_TM"/>
</dbReference>
<proteinExistence type="predicted"/>
<accession>C7M2R8</accession>
<keyword evidence="4 5" id="KW-0472">Membrane</keyword>
<feature type="transmembrane region" description="Helical" evidence="5">
    <location>
        <begin position="143"/>
        <end position="167"/>
    </location>
</feature>
<dbReference type="GO" id="GO:0016020">
    <property type="term" value="C:membrane"/>
    <property type="evidence" value="ECO:0007669"/>
    <property type="project" value="UniProtKB-SubCell"/>
</dbReference>
<dbReference type="OrthoDB" id="63188at2"/>
<dbReference type="eggNOG" id="COG0842">
    <property type="taxonomic scope" value="Bacteria"/>
</dbReference>
<keyword evidence="2 5" id="KW-0812">Transmembrane</keyword>
<dbReference type="GO" id="GO:0140359">
    <property type="term" value="F:ABC-type transporter activity"/>
    <property type="evidence" value="ECO:0007669"/>
    <property type="project" value="InterPro"/>
</dbReference>
<name>C7M2R8_ACIFD</name>
<feature type="domain" description="ABC-2 type transporter transmembrane" evidence="6">
    <location>
        <begin position="39"/>
        <end position="207"/>
    </location>
</feature>